<dbReference type="Pfam" id="PF07883">
    <property type="entry name" value="Cupin_2"/>
    <property type="match status" value="1"/>
</dbReference>
<keyword evidence="10" id="KW-1185">Reference proteome</keyword>
<dbReference type="eggNOG" id="COG2207">
    <property type="taxonomic scope" value="Bacteria"/>
</dbReference>
<dbReference type="PANTHER" id="PTHR11019:SF199">
    <property type="entry name" value="HTH-TYPE TRANSCRIPTIONAL REGULATOR NIMR"/>
    <property type="match status" value="1"/>
</dbReference>
<evidence type="ECO:0000313" key="10">
    <source>
        <dbReference type="Proteomes" id="UP000004691"/>
    </source>
</evidence>
<evidence type="ECO:0000256" key="2">
    <source>
        <dbReference type="ARBA" id="ARBA00023015"/>
    </source>
</evidence>
<evidence type="ECO:0000256" key="7">
    <source>
        <dbReference type="SAM" id="MobiDB-lite"/>
    </source>
</evidence>
<keyword evidence="4" id="KW-0804">Transcription</keyword>
<feature type="region of interest" description="Disordered" evidence="7">
    <location>
        <begin position="300"/>
        <end position="338"/>
    </location>
</feature>
<dbReference type="PANTHER" id="PTHR11019">
    <property type="entry name" value="HTH-TYPE TRANSCRIPTIONAL REGULATOR NIMR"/>
    <property type="match status" value="1"/>
</dbReference>
<dbReference type="SUPFAM" id="SSF46689">
    <property type="entry name" value="Homeodomain-like"/>
    <property type="match status" value="1"/>
</dbReference>
<feature type="domain" description="HTH araC/xylS-type" evidence="8">
    <location>
        <begin position="149"/>
        <end position="246"/>
    </location>
</feature>
<evidence type="ECO:0000256" key="6">
    <source>
        <dbReference type="ARBA" id="ARBA00079449"/>
    </source>
</evidence>
<evidence type="ECO:0000256" key="4">
    <source>
        <dbReference type="ARBA" id="ARBA00023163"/>
    </source>
</evidence>
<dbReference type="STRING" id="882086.SacxiDRAFT_4194"/>
<dbReference type="Pfam" id="PF12833">
    <property type="entry name" value="HTH_18"/>
    <property type="match status" value="1"/>
</dbReference>
<evidence type="ECO:0000259" key="8">
    <source>
        <dbReference type="PROSITE" id="PS01124"/>
    </source>
</evidence>
<dbReference type="InterPro" id="IPR009057">
    <property type="entry name" value="Homeodomain-like_sf"/>
</dbReference>
<name>I0V8C3_9PSEU</name>
<dbReference type="RefSeq" id="WP_006240609.1">
    <property type="nucleotide sequence ID" value="NZ_JH636049.1"/>
</dbReference>
<dbReference type="InterPro" id="IPR014710">
    <property type="entry name" value="RmlC-like_jellyroll"/>
</dbReference>
<sequence length="338" mass="36378">MPEIRHQPIAPTRLQRLCPGERIDAHRHDDHQVVYAGRGALAVTTDAGSWVAPATRAIWVPAGTVHAHRAYGCLDLHLAGIPVSEDPLGLKSPTVLVVGSLLRELIVAYTRRAGGGPEFARLRAVLLDELASSPRQPLCVPQPEDPVLGAVCDILRRDPGDPRTLAELGREVGASDRTLSRLFRREVGMSFPQWRTQLRLQHALILLAHKKSVTAVAHACGWSSASTFIDVFRRAFGHTPGSPSGRIRSGADRGLAVGTGATERGSRSRGNAGAANWTAPACPPFMREIPECLTTVDTAVTGSTSDTPLHRGAALGRGRTAARDTTPRPHRRSTGRRR</sequence>
<gene>
    <name evidence="9" type="ORF">SacxiDRAFT_4194</name>
</gene>
<dbReference type="AlphaFoldDB" id="I0V8C3"/>
<keyword evidence="1" id="KW-0678">Repressor</keyword>
<proteinExistence type="predicted"/>
<evidence type="ECO:0000313" key="9">
    <source>
        <dbReference type="EMBL" id="EID56376.1"/>
    </source>
</evidence>
<dbReference type="OrthoDB" id="2039152at2"/>
<dbReference type="InterPro" id="IPR013096">
    <property type="entry name" value="Cupin_2"/>
</dbReference>
<dbReference type="InterPro" id="IPR018060">
    <property type="entry name" value="HTH_AraC"/>
</dbReference>
<dbReference type="Gene3D" id="1.10.10.60">
    <property type="entry name" value="Homeodomain-like"/>
    <property type="match status" value="2"/>
</dbReference>
<dbReference type="HOGENOM" id="CLU_000445_87_2_11"/>
<organism evidence="9 10">
    <name type="scientific">Saccharomonospora xinjiangensis XJ-54</name>
    <dbReference type="NCBI Taxonomy" id="882086"/>
    <lineage>
        <taxon>Bacteria</taxon>
        <taxon>Bacillati</taxon>
        <taxon>Actinomycetota</taxon>
        <taxon>Actinomycetes</taxon>
        <taxon>Pseudonocardiales</taxon>
        <taxon>Pseudonocardiaceae</taxon>
        <taxon>Saccharomonospora</taxon>
    </lineage>
</organism>
<dbReference type="SMART" id="SM00342">
    <property type="entry name" value="HTH_ARAC"/>
    <property type="match status" value="1"/>
</dbReference>
<evidence type="ECO:0000256" key="5">
    <source>
        <dbReference type="ARBA" id="ARBA00074140"/>
    </source>
</evidence>
<dbReference type="GO" id="GO:0043565">
    <property type="term" value="F:sequence-specific DNA binding"/>
    <property type="evidence" value="ECO:0007669"/>
    <property type="project" value="InterPro"/>
</dbReference>
<dbReference type="SUPFAM" id="SSF51182">
    <property type="entry name" value="RmlC-like cupins"/>
    <property type="match status" value="1"/>
</dbReference>
<reference evidence="9 10" key="1">
    <citation type="submission" date="2012-01" db="EMBL/GenBank/DDBJ databases">
        <title>Improved High-Quality Draft sequence of Saccharomonospora xinjiangensis XJ-54.</title>
        <authorList>
            <consortium name="US DOE Joint Genome Institute"/>
            <person name="Lucas S."/>
            <person name="Han J."/>
            <person name="Lapidus A."/>
            <person name="Cheng J.-F."/>
            <person name="Goodwin L."/>
            <person name="Pitluck S."/>
            <person name="Peters L."/>
            <person name="Mikhailova N."/>
            <person name="Teshima H."/>
            <person name="Detter J.C."/>
            <person name="Han C."/>
            <person name="Tapia R."/>
            <person name="Land M."/>
            <person name="Hauser L."/>
            <person name="Kyrpides N."/>
            <person name="Ivanova N."/>
            <person name="Pagani I."/>
            <person name="Brambilla E.-M."/>
            <person name="Klenk H.-P."/>
            <person name="Woyke T."/>
        </authorList>
    </citation>
    <scope>NUCLEOTIDE SEQUENCE [LARGE SCALE GENOMIC DNA]</scope>
    <source>
        <strain evidence="9 10">XJ-54</strain>
    </source>
</reference>
<protein>
    <recommendedName>
        <fullName evidence="5">HTH-type transcriptional regulator RipA</fullName>
    </recommendedName>
    <alternativeName>
        <fullName evidence="6">Repressor of iron proteins A</fullName>
    </alternativeName>
</protein>
<dbReference type="PROSITE" id="PS01124">
    <property type="entry name" value="HTH_ARAC_FAMILY_2"/>
    <property type="match status" value="1"/>
</dbReference>
<dbReference type="CDD" id="cd06124">
    <property type="entry name" value="cupin_NimR-like_N"/>
    <property type="match status" value="1"/>
</dbReference>
<dbReference type="EMBL" id="JH636049">
    <property type="protein sequence ID" value="EID56376.1"/>
    <property type="molecule type" value="Genomic_DNA"/>
</dbReference>
<keyword evidence="3 9" id="KW-0238">DNA-binding</keyword>
<dbReference type="InterPro" id="IPR011051">
    <property type="entry name" value="RmlC_Cupin_sf"/>
</dbReference>
<feature type="region of interest" description="Disordered" evidence="7">
    <location>
        <begin position="239"/>
        <end position="275"/>
    </location>
</feature>
<feature type="compositionally biased region" description="Low complexity" evidence="7">
    <location>
        <begin position="310"/>
        <end position="319"/>
    </location>
</feature>
<dbReference type="Gene3D" id="2.60.120.10">
    <property type="entry name" value="Jelly Rolls"/>
    <property type="match status" value="1"/>
</dbReference>
<dbReference type="Proteomes" id="UP000004691">
    <property type="component" value="Unassembled WGS sequence"/>
</dbReference>
<evidence type="ECO:0000256" key="3">
    <source>
        <dbReference type="ARBA" id="ARBA00023125"/>
    </source>
</evidence>
<dbReference type="FunFam" id="1.10.10.60:FF:000132">
    <property type="entry name" value="AraC family transcriptional regulator"/>
    <property type="match status" value="1"/>
</dbReference>
<feature type="compositionally biased region" description="Basic residues" evidence="7">
    <location>
        <begin position="328"/>
        <end position="338"/>
    </location>
</feature>
<dbReference type="GO" id="GO:0003700">
    <property type="term" value="F:DNA-binding transcription factor activity"/>
    <property type="evidence" value="ECO:0007669"/>
    <property type="project" value="InterPro"/>
</dbReference>
<accession>I0V8C3</accession>
<evidence type="ECO:0000256" key="1">
    <source>
        <dbReference type="ARBA" id="ARBA00022491"/>
    </source>
</evidence>
<keyword evidence="2" id="KW-0805">Transcription regulation</keyword>